<sequence>MINVNVVSIAGAFLHGLEDKYYKPCIFVLSRRVYMITMRLVVHLVCLFILNILYLLK</sequence>
<accession>A0A9K3HE76</accession>
<evidence type="ECO:0000313" key="2">
    <source>
        <dbReference type="EMBL" id="KAF5775389.1"/>
    </source>
</evidence>
<dbReference type="EMBL" id="MNCJ02000328">
    <property type="protein sequence ID" value="KAF5775389.1"/>
    <property type="molecule type" value="Genomic_DNA"/>
</dbReference>
<reference evidence="2" key="1">
    <citation type="journal article" date="2017" name="Nature">
        <title>The sunflower genome provides insights into oil metabolism, flowering and Asterid evolution.</title>
        <authorList>
            <person name="Badouin H."/>
            <person name="Gouzy J."/>
            <person name="Grassa C.J."/>
            <person name="Murat F."/>
            <person name="Staton S.E."/>
            <person name="Cottret L."/>
            <person name="Lelandais-Briere C."/>
            <person name="Owens G.L."/>
            <person name="Carrere S."/>
            <person name="Mayjonade B."/>
            <person name="Legrand L."/>
            <person name="Gill N."/>
            <person name="Kane N.C."/>
            <person name="Bowers J.E."/>
            <person name="Hubner S."/>
            <person name="Bellec A."/>
            <person name="Berard A."/>
            <person name="Berges H."/>
            <person name="Blanchet N."/>
            <person name="Boniface M.C."/>
            <person name="Brunel D."/>
            <person name="Catrice O."/>
            <person name="Chaidir N."/>
            <person name="Claudel C."/>
            <person name="Donnadieu C."/>
            <person name="Faraut T."/>
            <person name="Fievet G."/>
            <person name="Helmstetter N."/>
            <person name="King M."/>
            <person name="Knapp S.J."/>
            <person name="Lai Z."/>
            <person name="Le Paslier M.C."/>
            <person name="Lippi Y."/>
            <person name="Lorenzon L."/>
            <person name="Mandel J.R."/>
            <person name="Marage G."/>
            <person name="Marchand G."/>
            <person name="Marquand E."/>
            <person name="Bret-Mestries E."/>
            <person name="Morien E."/>
            <person name="Nambeesan S."/>
            <person name="Nguyen T."/>
            <person name="Pegot-Espagnet P."/>
            <person name="Pouilly N."/>
            <person name="Raftis F."/>
            <person name="Sallet E."/>
            <person name="Schiex T."/>
            <person name="Thomas J."/>
            <person name="Vandecasteele C."/>
            <person name="Vares D."/>
            <person name="Vear F."/>
            <person name="Vautrin S."/>
            <person name="Crespi M."/>
            <person name="Mangin B."/>
            <person name="Burke J.M."/>
            <person name="Salse J."/>
            <person name="Munos S."/>
            <person name="Vincourt P."/>
            <person name="Rieseberg L.H."/>
            <person name="Langlade N.B."/>
        </authorList>
    </citation>
    <scope>NUCLEOTIDE SEQUENCE</scope>
    <source>
        <tissue evidence="2">Leaves</tissue>
    </source>
</reference>
<keyword evidence="3" id="KW-1185">Reference proteome</keyword>
<evidence type="ECO:0000256" key="1">
    <source>
        <dbReference type="SAM" id="Phobius"/>
    </source>
</evidence>
<protein>
    <submittedName>
        <fullName evidence="2">Uncharacterized protein</fullName>
    </submittedName>
</protein>
<dbReference type="Proteomes" id="UP000215914">
    <property type="component" value="Unassembled WGS sequence"/>
</dbReference>
<comment type="caution">
    <text evidence="2">The sequence shown here is derived from an EMBL/GenBank/DDBJ whole genome shotgun (WGS) entry which is preliminary data.</text>
</comment>
<dbReference type="AlphaFoldDB" id="A0A9K3HE76"/>
<proteinExistence type="predicted"/>
<name>A0A9K3HE76_HELAN</name>
<dbReference type="Gramene" id="mRNA:HanXRQr2_Chr13g0611521">
    <property type="protein sequence ID" value="mRNA:HanXRQr2_Chr13g0611521"/>
    <property type="gene ID" value="HanXRQr2_Chr13g0611521"/>
</dbReference>
<feature type="transmembrane region" description="Helical" evidence="1">
    <location>
        <begin position="36"/>
        <end position="56"/>
    </location>
</feature>
<gene>
    <name evidence="2" type="ORF">HanXRQr2_Chr13g0611521</name>
</gene>
<reference evidence="2" key="2">
    <citation type="submission" date="2020-06" db="EMBL/GenBank/DDBJ databases">
        <title>Helianthus annuus Genome sequencing and assembly Release 2.</title>
        <authorList>
            <person name="Gouzy J."/>
            <person name="Langlade N."/>
            <person name="Munos S."/>
        </authorList>
    </citation>
    <scope>NUCLEOTIDE SEQUENCE</scope>
    <source>
        <tissue evidence="2">Leaves</tissue>
    </source>
</reference>
<keyword evidence="1" id="KW-1133">Transmembrane helix</keyword>
<keyword evidence="1" id="KW-0472">Membrane</keyword>
<keyword evidence="1" id="KW-0812">Transmembrane</keyword>
<organism evidence="2 3">
    <name type="scientific">Helianthus annuus</name>
    <name type="common">Common sunflower</name>
    <dbReference type="NCBI Taxonomy" id="4232"/>
    <lineage>
        <taxon>Eukaryota</taxon>
        <taxon>Viridiplantae</taxon>
        <taxon>Streptophyta</taxon>
        <taxon>Embryophyta</taxon>
        <taxon>Tracheophyta</taxon>
        <taxon>Spermatophyta</taxon>
        <taxon>Magnoliopsida</taxon>
        <taxon>eudicotyledons</taxon>
        <taxon>Gunneridae</taxon>
        <taxon>Pentapetalae</taxon>
        <taxon>asterids</taxon>
        <taxon>campanulids</taxon>
        <taxon>Asterales</taxon>
        <taxon>Asteraceae</taxon>
        <taxon>Asteroideae</taxon>
        <taxon>Heliantheae alliance</taxon>
        <taxon>Heliantheae</taxon>
        <taxon>Helianthus</taxon>
    </lineage>
</organism>
<evidence type="ECO:0000313" key="3">
    <source>
        <dbReference type="Proteomes" id="UP000215914"/>
    </source>
</evidence>